<dbReference type="KEGG" id="sdn:Sden_2880"/>
<dbReference type="InterPro" id="IPR010710">
    <property type="entry name" value="DUF1289"/>
</dbReference>
<dbReference type="HOGENOM" id="CLU_162538_0_0_6"/>
<evidence type="ECO:0000313" key="2">
    <source>
        <dbReference type="Proteomes" id="UP000001982"/>
    </source>
</evidence>
<accession>Q12K67</accession>
<dbReference type="AlphaFoldDB" id="Q12K67"/>
<keyword evidence="2" id="KW-1185">Reference proteome</keyword>
<evidence type="ECO:0008006" key="3">
    <source>
        <dbReference type="Google" id="ProtNLM"/>
    </source>
</evidence>
<name>Q12K67_SHEDO</name>
<dbReference type="PANTHER" id="PTHR35175">
    <property type="entry name" value="DUF1289 DOMAIN-CONTAINING PROTEIN"/>
    <property type="match status" value="1"/>
</dbReference>
<dbReference type="PANTHER" id="PTHR35175:SF1">
    <property type="entry name" value="OXIDOREDUCTASE"/>
    <property type="match status" value="1"/>
</dbReference>
<dbReference type="STRING" id="318161.Sden_2880"/>
<reference evidence="1 2" key="1">
    <citation type="submission" date="2006-03" db="EMBL/GenBank/DDBJ databases">
        <title>Complete sequence of Shewanella denitrificans OS217.</title>
        <authorList>
            <consortium name="US DOE Joint Genome Institute"/>
            <person name="Copeland A."/>
            <person name="Lucas S."/>
            <person name="Lapidus A."/>
            <person name="Barry K."/>
            <person name="Detter J.C."/>
            <person name="Glavina del Rio T."/>
            <person name="Hammon N."/>
            <person name="Israni S."/>
            <person name="Dalin E."/>
            <person name="Tice H."/>
            <person name="Pitluck S."/>
            <person name="Brettin T."/>
            <person name="Bruce D."/>
            <person name="Han C."/>
            <person name="Tapia R."/>
            <person name="Gilna P."/>
            <person name="Kiss H."/>
            <person name="Schmutz J."/>
            <person name="Larimer F."/>
            <person name="Land M."/>
            <person name="Hauser L."/>
            <person name="Kyrpides N."/>
            <person name="Lykidis A."/>
            <person name="Richardson P."/>
        </authorList>
    </citation>
    <scope>NUCLEOTIDE SEQUENCE [LARGE SCALE GENOMIC DNA]</scope>
    <source>
        <strain evidence="2">OS217 / ATCC BAA-1090 / DSM 15013</strain>
    </source>
</reference>
<proteinExistence type="predicted"/>
<organism evidence="1 2">
    <name type="scientific">Shewanella denitrificans (strain OS217 / ATCC BAA-1090 / DSM 15013)</name>
    <dbReference type="NCBI Taxonomy" id="318161"/>
    <lineage>
        <taxon>Bacteria</taxon>
        <taxon>Pseudomonadati</taxon>
        <taxon>Pseudomonadota</taxon>
        <taxon>Gammaproteobacteria</taxon>
        <taxon>Alteromonadales</taxon>
        <taxon>Shewanellaceae</taxon>
        <taxon>Shewanella</taxon>
    </lineage>
</organism>
<dbReference type="EMBL" id="CP000302">
    <property type="protein sequence ID" value="ABE56159.1"/>
    <property type="molecule type" value="Genomic_DNA"/>
</dbReference>
<dbReference type="eggNOG" id="COG3313">
    <property type="taxonomic scope" value="Bacteria"/>
</dbReference>
<gene>
    <name evidence="1" type="ordered locus">Sden_2880</name>
</gene>
<dbReference type="Proteomes" id="UP000001982">
    <property type="component" value="Chromosome"/>
</dbReference>
<dbReference type="Pfam" id="PF06945">
    <property type="entry name" value="DUF1289"/>
    <property type="match status" value="1"/>
</dbReference>
<evidence type="ECO:0000313" key="1">
    <source>
        <dbReference type="EMBL" id="ABE56159.1"/>
    </source>
</evidence>
<dbReference type="OrthoDB" id="8911262at2"/>
<protein>
    <recommendedName>
        <fullName evidence="3">Fe-S protein-like protein</fullName>
    </recommendedName>
</protein>
<dbReference type="RefSeq" id="WP_011497308.1">
    <property type="nucleotide sequence ID" value="NC_007954.1"/>
</dbReference>
<sequence>MEQLSFFNIPSPCLGICQTDPRGYCVGCLRSRDERFNWLNFSDAQKQEVNRLCLQRKKRRQYAIFVEKRQAIQASLAESQALFNPEFDFEPVNESDETINRAANKD</sequence>